<gene>
    <name evidence="2" type="ORF">D1345_06845</name>
</gene>
<keyword evidence="2" id="KW-0378">Hydrolase</keyword>
<name>A0AAD0W815_9NEIS</name>
<dbReference type="AlphaFoldDB" id="A0AAD0W815"/>
<protein>
    <submittedName>
        <fullName evidence="2">Class A beta-lactamase-related serine hydrolase</fullName>
    </submittedName>
</protein>
<dbReference type="EMBL" id="CP031968">
    <property type="protein sequence ID" value="AXT45912.1"/>
    <property type="molecule type" value="Genomic_DNA"/>
</dbReference>
<evidence type="ECO:0000313" key="3">
    <source>
        <dbReference type="Proteomes" id="UP000259465"/>
    </source>
</evidence>
<evidence type="ECO:0000259" key="1">
    <source>
        <dbReference type="Pfam" id="PF00144"/>
    </source>
</evidence>
<sequence>MGMGMSTVAALQTYLRSWNAAGCLHGVAAVGLANGERVVVAGGMADPGLAVANEPDTVFRIGSLSKSFTAAAVLQQVAQGRLELSDSLERFFPDFPNAAGISLHQLLNHSAGTANFTSAAEYWPTRMRLAHRPQELLDWAHALPPACPPGIAHAYSNTGYLLLAAIVERVADQDFSSYRQQYLFRPLGLERTFVDDGRVILPQAARGLHPGAPWRYAEPMDMSVAWGVYDLASSAGDLCRWLEALQRGEALPARLAALMLDVGALEYAYGFYGEDWTLAGRRLRLAQHFGDVNGFFSFMSVLPGGGGVVVLANAFGSPVERLGLDLARIASGEGVEALPTPGREQPDEQLFVPGRYENGEGAWLELFYNEHGCYARSPRRYGEPIAYPLTVEAQTPQLARSAVLPETLLIEAGTLQWCDAEGETRRLRRQ</sequence>
<dbReference type="GO" id="GO:0016787">
    <property type="term" value="F:hydrolase activity"/>
    <property type="evidence" value="ECO:0007669"/>
    <property type="project" value="UniProtKB-KW"/>
</dbReference>
<proteinExistence type="predicted"/>
<accession>A0AAD0W815</accession>
<reference evidence="2 3" key="1">
    <citation type="submission" date="2018-08" db="EMBL/GenBank/DDBJ databases">
        <title>Complete genome sequence of JP2-74.</title>
        <authorList>
            <person name="Wu L."/>
        </authorList>
    </citation>
    <scope>NUCLEOTIDE SEQUENCE [LARGE SCALE GENOMIC DNA]</scope>
    <source>
        <strain evidence="2 3">JP2-74</strain>
    </source>
</reference>
<dbReference type="InterPro" id="IPR050491">
    <property type="entry name" value="AmpC-like"/>
</dbReference>
<dbReference type="KEGG" id="crz:D1345_06845"/>
<evidence type="ECO:0000313" key="2">
    <source>
        <dbReference type="EMBL" id="AXT45912.1"/>
    </source>
</evidence>
<dbReference type="Proteomes" id="UP000259465">
    <property type="component" value="Chromosome"/>
</dbReference>
<dbReference type="Gene3D" id="3.40.710.10">
    <property type="entry name" value="DD-peptidase/beta-lactamase superfamily"/>
    <property type="match status" value="1"/>
</dbReference>
<dbReference type="SUPFAM" id="SSF56601">
    <property type="entry name" value="beta-lactamase/transpeptidase-like"/>
    <property type="match status" value="1"/>
</dbReference>
<organism evidence="2 3">
    <name type="scientific">Chromobacterium rhizoryzae</name>
    <dbReference type="NCBI Taxonomy" id="1778675"/>
    <lineage>
        <taxon>Bacteria</taxon>
        <taxon>Pseudomonadati</taxon>
        <taxon>Pseudomonadota</taxon>
        <taxon>Betaproteobacteria</taxon>
        <taxon>Neisseriales</taxon>
        <taxon>Chromobacteriaceae</taxon>
        <taxon>Chromobacterium</taxon>
    </lineage>
</organism>
<keyword evidence="3" id="KW-1185">Reference proteome</keyword>
<feature type="domain" description="Beta-lactamase-related" evidence="1">
    <location>
        <begin position="24"/>
        <end position="323"/>
    </location>
</feature>
<dbReference type="PANTHER" id="PTHR46825">
    <property type="entry name" value="D-ALANYL-D-ALANINE-CARBOXYPEPTIDASE/ENDOPEPTIDASE AMPH"/>
    <property type="match status" value="1"/>
</dbReference>
<dbReference type="InterPro" id="IPR001466">
    <property type="entry name" value="Beta-lactam-related"/>
</dbReference>
<dbReference type="PANTHER" id="PTHR46825:SF9">
    <property type="entry name" value="BETA-LACTAMASE-RELATED DOMAIN-CONTAINING PROTEIN"/>
    <property type="match status" value="1"/>
</dbReference>
<dbReference type="Pfam" id="PF00144">
    <property type="entry name" value="Beta-lactamase"/>
    <property type="match status" value="1"/>
</dbReference>
<dbReference type="InterPro" id="IPR012338">
    <property type="entry name" value="Beta-lactam/transpept-like"/>
</dbReference>